<evidence type="ECO:0000313" key="2">
    <source>
        <dbReference type="Proteomes" id="UP001054837"/>
    </source>
</evidence>
<evidence type="ECO:0000313" key="1">
    <source>
        <dbReference type="EMBL" id="GIY58295.1"/>
    </source>
</evidence>
<dbReference type="EMBL" id="BPLQ01011490">
    <property type="protein sequence ID" value="GIY58295.1"/>
    <property type="molecule type" value="Genomic_DNA"/>
</dbReference>
<proteinExistence type="predicted"/>
<organism evidence="1 2">
    <name type="scientific">Caerostris darwini</name>
    <dbReference type="NCBI Taxonomy" id="1538125"/>
    <lineage>
        <taxon>Eukaryota</taxon>
        <taxon>Metazoa</taxon>
        <taxon>Ecdysozoa</taxon>
        <taxon>Arthropoda</taxon>
        <taxon>Chelicerata</taxon>
        <taxon>Arachnida</taxon>
        <taxon>Araneae</taxon>
        <taxon>Araneomorphae</taxon>
        <taxon>Entelegynae</taxon>
        <taxon>Araneoidea</taxon>
        <taxon>Araneidae</taxon>
        <taxon>Caerostris</taxon>
    </lineage>
</organism>
<protein>
    <submittedName>
        <fullName evidence="1">Uncharacterized protein</fullName>
    </submittedName>
</protein>
<keyword evidence="2" id="KW-1185">Reference proteome</keyword>
<gene>
    <name evidence="1" type="ORF">CDAR_294671</name>
</gene>
<accession>A0AAV4UKS1</accession>
<reference evidence="1 2" key="1">
    <citation type="submission" date="2021-06" db="EMBL/GenBank/DDBJ databases">
        <title>Caerostris darwini draft genome.</title>
        <authorList>
            <person name="Kono N."/>
            <person name="Arakawa K."/>
        </authorList>
    </citation>
    <scope>NUCLEOTIDE SEQUENCE [LARGE SCALE GENOMIC DNA]</scope>
</reference>
<name>A0AAV4UKS1_9ARAC</name>
<comment type="caution">
    <text evidence="1">The sequence shown here is derived from an EMBL/GenBank/DDBJ whole genome shotgun (WGS) entry which is preliminary data.</text>
</comment>
<sequence>MEDSSDSYAFLRAAVSCAFINEQLICVINEQSLRCYDGPSRRGHSDAALPSLFSCSELYPVSRETVIPECSPQENPPSQMGFFMQYPPPLTLFESGRGSSSKGKRTDRFICRTHCNSLLGRNPRLNAAVRLEWLLSSQFLGWTGSSFK</sequence>
<dbReference type="Proteomes" id="UP001054837">
    <property type="component" value="Unassembled WGS sequence"/>
</dbReference>
<dbReference type="AlphaFoldDB" id="A0AAV4UKS1"/>